<proteinExistence type="predicted"/>
<accession>A0AAD2H4K5</accession>
<comment type="caution">
    <text evidence="2">The sequence shown here is derived from an EMBL/GenBank/DDBJ whole genome shotgun (WGS) entry which is preliminary data.</text>
</comment>
<evidence type="ECO:0000313" key="2">
    <source>
        <dbReference type="EMBL" id="CAK5268069.1"/>
    </source>
</evidence>
<keyword evidence="3" id="KW-1185">Reference proteome</keyword>
<name>A0AAD2H4K5_9AGAR</name>
<dbReference type="EMBL" id="CAVNYO010000137">
    <property type="protein sequence ID" value="CAK5268069.1"/>
    <property type="molecule type" value="Genomic_DNA"/>
</dbReference>
<sequence length="97" mass="10542">NCQAAEADTGVFHVLAGFVVELHRLIESALELRIVLRVQADTHQHPAHRCGRPADARGPSDLLVGPPRPPHGVAQRAVGHGPRRARDCVQHVAHHLD</sequence>
<feature type="region of interest" description="Disordered" evidence="1">
    <location>
        <begin position="43"/>
        <end position="97"/>
    </location>
</feature>
<evidence type="ECO:0000256" key="1">
    <source>
        <dbReference type="SAM" id="MobiDB-lite"/>
    </source>
</evidence>
<reference evidence="2" key="1">
    <citation type="submission" date="2023-11" db="EMBL/GenBank/DDBJ databases">
        <authorList>
            <person name="De Vega J J."/>
            <person name="De Vega J J."/>
        </authorList>
    </citation>
    <scope>NUCLEOTIDE SEQUENCE</scope>
</reference>
<protein>
    <submittedName>
        <fullName evidence="2">Uncharacterized protein</fullName>
    </submittedName>
</protein>
<dbReference type="AlphaFoldDB" id="A0AAD2H4K5"/>
<evidence type="ECO:0000313" key="3">
    <source>
        <dbReference type="Proteomes" id="UP001295794"/>
    </source>
</evidence>
<organism evidence="2 3">
    <name type="scientific">Mycena citricolor</name>
    <dbReference type="NCBI Taxonomy" id="2018698"/>
    <lineage>
        <taxon>Eukaryota</taxon>
        <taxon>Fungi</taxon>
        <taxon>Dikarya</taxon>
        <taxon>Basidiomycota</taxon>
        <taxon>Agaricomycotina</taxon>
        <taxon>Agaricomycetes</taxon>
        <taxon>Agaricomycetidae</taxon>
        <taxon>Agaricales</taxon>
        <taxon>Marasmiineae</taxon>
        <taxon>Mycenaceae</taxon>
        <taxon>Mycena</taxon>
    </lineage>
</organism>
<feature type="compositionally biased region" description="Basic and acidic residues" evidence="1">
    <location>
        <begin position="84"/>
        <end position="97"/>
    </location>
</feature>
<feature type="non-terminal residue" evidence="2">
    <location>
        <position position="1"/>
    </location>
</feature>
<gene>
    <name evidence="2" type="ORF">MYCIT1_LOCUS11090</name>
</gene>
<dbReference type="Proteomes" id="UP001295794">
    <property type="component" value="Unassembled WGS sequence"/>
</dbReference>
<feature type="non-terminal residue" evidence="2">
    <location>
        <position position="97"/>
    </location>
</feature>